<gene>
    <name evidence="9" type="ORF">GLOTRDRAFT_136410</name>
</gene>
<evidence type="ECO:0000256" key="6">
    <source>
        <dbReference type="RuleBase" id="RU000454"/>
    </source>
</evidence>
<sequence>MVPGILFGLVLLPVLASAAAIPSNNVTKIALNRNVLFSNSGVANIPALRQHLGNVVNKYQHGFSNFQKNTGHPHPLSVGSFFRHLFGGHRLKRAEGNVPLSNFQSGAVWSGAISVGTPPVTYTVDFDTGRRAVAQQSIYSNNSVGSSDLFLPGANCDSTCAGHTLYNTASSSTAVDQGQTFSLAFGDGSSVTGEVFVDTVTISGLTATGQAVGAANQYSSSFEVSQFPADGLMGMAFQSISAFDQSPVFQTLINQGQTTSPVFGFSLTSTGGELTIGGVDGTQFAGTLTQVPVTQQGYWQVDLAAVNVNGQATVTGVSAIIDTGTSLVLGNTANVAQFYAAIPGSADATSTVGAGFFTVPCASIPSVSLTFGSTAFPISADTFNLGQVSAGSADCVGGMVASDLGSFWVAGDVFLQNVYTSFDMGNNQVGFAALA</sequence>
<dbReference type="InterPro" id="IPR001969">
    <property type="entry name" value="Aspartic_peptidase_AS"/>
</dbReference>
<keyword evidence="7" id="KW-0732">Signal</keyword>
<evidence type="ECO:0000313" key="10">
    <source>
        <dbReference type="Proteomes" id="UP000030669"/>
    </source>
</evidence>
<evidence type="ECO:0000256" key="7">
    <source>
        <dbReference type="SAM" id="SignalP"/>
    </source>
</evidence>
<dbReference type="PANTHER" id="PTHR47966">
    <property type="entry name" value="BETA-SITE APP-CLEAVING ENZYME, ISOFORM A-RELATED"/>
    <property type="match status" value="1"/>
</dbReference>
<dbReference type="OrthoDB" id="15189at2759"/>
<protein>
    <submittedName>
        <fullName evidence="9">Acid protease</fullName>
    </submittedName>
</protein>
<feature type="active site" evidence="5">
    <location>
        <position position="127"/>
    </location>
</feature>
<feature type="signal peptide" evidence="7">
    <location>
        <begin position="1"/>
        <end position="18"/>
    </location>
</feature>
<feature type="domain" description="Peptidase A1" evidence="8">
    <location>
        <begin position="109"/>
        <end position="432"/>
    </location>
</feature>
<name>S7QIV5_GLOTA</name>
<reference evidence="9 10" key="1">
    <citation type="journal article" date="2012" name="Science">
        <title>The Paleozoic origin of enzymatic lignin decomposition reconstructed from 31 fungal genomes.</title>
        <authorList>
            <person name="Floudas D."/>
            <person name="Binder M."/>
            <person name="Riley R."/>
            <person name="Barry K."/>
            <person name="Blanchette R.A."/>
            <person name="Henrissat B."/>
            <person name="Martinez A.T."/>
            <person name="Otillar R."/>
            <person name="Spatafora J.W."/>
            <person name="Yadav J.S."/>
            <person name="Aerts A."/>
            <person name="Benoit I."/>
            <person name="Boyd A."/>
            <person name="Carlson A."/>
            <person name="Copeland A."/>
            <person name="Coutinho P.M."/>
            <person name="de Vries R.P."/>
            <person name="Ferreira P."/>
            <person name="Findley K."/>
            <person name="Foster B."/>
            <person name="Gaskell J."/>
            <person name="Glotzer D."/>
            <person name="Gorecki P."/>
            <person name="Heitman J."/>
            <person name="Hesse C."/>
            <person name="Hori C."/>
            <person name="Igarashi K."/>
            <person name="Jurgens J.A."/>
            <person name="Kallen N."/>
            <person name="Kersten P."/>
            <person name="Kohler A."/>
            <person name="Kuees U."/>
            <person name="Kumar T.K.A."/>
            <person name="Kuo A."/>
            <person name="LaButti K."/>
            <person name="Larrondo L.F."/>
            <person name="Lindquist E."/>
            <person name="Ling A."/>
            <person name="Lombard V."/>
            <person name="Lucas S."/>
            <person name="Lundell T."/>
            <person name="Martin R."/>
            <person name="McLaughlin D.J."/>
            <person name="Morgenstern I."/>
            <person name="Morin E."/>
            <person name="Murat C."/>
            <person name="Nagy L.G."/>
            <person name="Nolan M."/>
            <person name="Ohm R.A."/>
            <person name="Patyshakuliyeva A."/>
            <person name="Rokas A."/>
            <person name="Ruiz-Duenas F.J."/>
            <person name="Sabat G."/>
            <person name="Salamov A."/>
            <person name="Samejima M."/>
            <person name="Schmutz J."/>
            <person name="Slot J.C."/>
            <person name="St John F."/>
            <person name="Stenlid J."/>
            <person name="Sun H."/>
            <person name="Sun S."/>
            <person name="Syed K."/>
            <person name="Tsang A."/>
            <person name="Wiebenga A."/>
            <person name="Young D."/>
            <person name="Pisabarro A."/>
            <person name="Eastwood D.C."/>
            <person name="Martin F."/>
            <person name="Cullen D."/>
            <person name="Grigoriev I.V."/>
            <person name="Hibbett D.S."/>
        </authorList>
    </citation>
    <scope>NUCLEOTIDE SEQUENCE [LARGE SCALE GENOMIC DNA]</scope>
    <source>
        <strain evidence="9 10">ATCC 11539</strain>
    </source>
</reference>
<evidence type="ECO:0000256" key="3">
    <source>
        <dbReference type="ARBA" id="ARBA00022750"/>
    </source>
</evidence>
<dbReference type="GO" id="GO:0004190">
    <property type="term" value="F:aspartic-type endopeptidase activity"/>
    <property type="evidence" value="ECO:0007669"/>
    <property type="project" value="UniProtKB-KW"/>
</dbReference>
<dbReference type="eggNOG" id="KOG1339">
    <property type="taxonomic scope" value="Eukaryota"/>
</dbReference>
<keyword evidence="10" id="KW-1185">Reference proteome</keyword>
<comment type="similarity">
    <text evidence="1 6">Belongs to the peptidase A1 family.</text>
</comment>
<dbReference type="PRINTS" id="PR00792">
    <property type="entry name" value="PEPSIN"/>
</dbReference>
<evidence type="ECO:0000256" key="4">
    <source>
        <dbReference type="ARBA" id="ARBA00022801"/>
    </source>
</evidence>
<feature type="active site" evidence="5">
    <location>
        <position position="322"/>
    </location>
</feature>
<dbReference type="OMA" id="YWQIAIQ"/>
<organism evidence="9 10">
    <name type="scientific">Gloeophyllum trabeum (strain ATCC 11539 / FP-39264 / Madison 617)</name>
    <name type="common">Brown rot fungus</name>
    <dbReference type="NCBI Taxonomy" id="670483"/>
    <lineage>
        <taxon>Eukaryota</taxon>
        <taxon>Fungi</taxon>
        <taxon>Dikarya</taxon>
        <taxon>Basidiomycota</taxon>
        <taxon>Agaricomycotina</taxon>
        <taxon>Agaricomycetes</taxon>
        <taxon>Gloeophyllales</taxon>
        <taxon>Gloeophyllaceae</taxon>
        <taxon>Gloeophyllum</taxon>
    </lineage>
</organism>
<evidence type="ECO:0000313" key="9">
    <source>
        <dbReference type="EMBL" id="EPQ59571.1"/>
    </source>
</evidence>
<dbReference type="Proteomes" id="UP000030669">
    <property type="component" value="Unassembled WGS sequence"/>
</dbReference>
<dbReference type="Gene3D" id="2.40.70.10">
    <property type="entry name" value="Acid Proteases"/>
    <property type="match status" value="2"/>
</dbReference>
<keyword evidence="2 6" id="KW-0645">Protease</keyword>
<accession>S7QIV5</accession>
<dbReference type="PANTHER" id="PTHR47966:SF51">
    <property type="entry name" value="BETA-SITE APP-CLEAVING ENZYME, ISOFORM A-RELATED"/>
    <property type="match status" value="1"/>
</dbReference>
<dbReference type="InterPro" id="IPR034164">
    <property type="entry name" value="Pepsin-like_dom"/>
</dbReference>
<dbReference type="PROSITE" id="PS51767">
    <property type="entry name" value="PEPTIDASE_A1"/>
    <property type="match status" value="1"/>
</dbReference>
<dbReference type="PROSITE" id="PS00141">
    <property type="entry name" value="ASP_PROTEASE"/>
    <property type="match status" value="1"/>
</dbReference>
<dbReference type="GO" id="GO:0006508">
    <property type="term" value="P:proteolysis"/>
    <property type="evidence" value="ECO:0007669"/>
    <property type="project" value="UniProtKB-KW"/>
</dbReference>
<proteinExistence type="inferred from homology"/>
<feature type="chain" id="PRO_5004556174" evidence="7">
    <location>
        <begin position="19"/>
        <end position="435"/>
    </location>
</feature>
<dbReference type="InterPro" id="IPR021109">
    <property type="entry name" value="Peptidase_aspartic_dom_sf"/>
</dbReference>
<dbReference type="InterPro" id="IPR033121">
    <property type="entry name" value="PEPTIDASE_A1"/>
</dbReference>
<dbReference type="InterPro" id="IPR001461">
    <property type="entry name" value="Aspartic_peptidase_A1"/>
</dbReference>
<dbReference type="HOGENOM" id="CLU_013253_1_4_1"/>
<keyword evidence="3 6" id="KW-0064">Aspartyl protease</keyword>
<evidence type="ECO:0000256" key="5">
    <source>
        <dbReference type="PIRSR" id="PIRSR601461-1"/>
    </source>
</evidence>
<keyword evidence="4 6" id="KW-0378">Hydrolase</keyword>
<dbReference type="CDD" id="cd05471">
    <property type="entry name" value="pepsin_like"/>
    <property type="match status" value="1"/>
</dbReference>
<dbReference type="SUPFAM" id="SSF50630">
    <property type="entry name" value="Acid proteases"/>
    <property type="match status" value="1"/>
</dbReference>
<dbReference type="EMBL" id="KB469297">
    <property type="protein sequence ID" value="EPQ59571.1"/>
    <property type="molecule type" value="Genomic_DNA"/>
</dbReference>
<dbReference type="RefSeq" id="XP_007862518.1">
    <property type="nucleotide sequence ID" value="XM_007864327.1"/>
</dbReference>
<dbReference type="FunFam" id="2.40.70.10:FF:000115">
    <property type="entry name" value="Lysosomal aspartic protease"/>
    <property type="match status" value="1"/>
</dbReference>
<dbReference type="AlphaFoldDB" id="S7QIV5"/>
<evidence type="ECO:0000259" key="8">
    <source>
        <dbReference type="PROSITE" id="PS51767"/>
    </source>
</evidence>
<dbReference type="GeneID" id="19303527"/>
<evidence type="ECO:0000256" key="1">
    <source>
        <dbReference type="ARBA" id="ARBA00007447"/>
    </source>
</evidence>
<dbReference type="KEGG" id="gtr:GLOTRDRAFT_136410"/>
<evidence type="ECO:0000256" key="2">
    <source>
        <dbReference type="ARBA" id="ARBA00022670"/>
    </source>
</evidence>
<dbReference type="Pfam" id="PF00026">
    <property type="entry name" value="Asp"/>
    <property type="match status" value="1"/>
</dbReference>